<dbReference type="InterPro" id="IPR000522">
    <property type="entry name" value="ABC_transptr_permease_BtuC"/>
</dbReference>
<feature type="transmembrane region" description="Helical" evidence="8">
    <location>
        <begin position="40"/>
        <end position="61"/>
    </location>
</feature>
<dbReference type="GO" id="GO:0022857">
    <property type="term" value="F:transmembrane transporter activity"/>
    <property type="evidence" value="ECO:0007669"/>
    <property type="project" value="InterPro"/>
</dbReference>
<feature type="transmembrane region" description="Helical" evidence="8">
    <location>
        <begin position="128"/>
        <end position="149"/>
    </location>
</feature>
<dbReference type="SUPFAM" id="SSF81345">
    <property type="entry name" value="ABC transporter involved in vitamin B12 uptake, BtuC"/>
    <property type="match status" value="1"/>
</dbReference>
<accession>A0A2G1MCY4</accession>
<comment type="similarity">
    <text evidence="2">Belongs to the binding-protein-dependent transport system permease family. FecCD subfamily.</text>
</comment>
<dbReference type="AlphaFoldDB" id="A0A2G1MCY4"/>
<protein>
    <submittedName>
        <fullName evidence="9">Enterobactin ABC transporter permease</fullName>
    </submittedName>
</protein>
<evidence type="ECO:0000313" key="9">
    <source>
        <dbReference type="EMBL" id="PHP26595.1"/>
    </source>
</evidence>
<sequence length="314" mass="32717">MAERRLILMAGMLALGCAAFLLWNLRAPMGFILSLRATKLAALLIVGAATGAATVLFQTVAGNRLITPGIVGFDALFVFLQTMLVLALGGAGYAALPVLPAFLIETACLAGAGMALFGLLLRRGAGDLVRLVLSGLILGVMLRGLSGFAQRLLEPSEFAVVQQASFASFGAVDHVQLFIAAPLLGLALLVAWRLSPRLDLALLGRDKAITLGLDFDRLVLGVLGLIAMMVAVSTALVGPVTFLGLLAAALAQALLRRLDHAALLPAAAGLGALILVTGQFLFERILGFQSTLAVIVEFLGGLVFLALVLRRTAR</sequence>
<evidence type="ECO:0000256" key="2">
    <source>
        <dbReference type="ARBA" id="ARBA00007935"/>
    </source>
</evidence>
<dbReference type="Gene3D" id="1.10.3470.10">
    <property type="entry name" value="ABC transporter involved in vitamin B12 uptake, BtuC"/>
    <property type="match status" value="1"/>
</dbReference>
<dbReference type="PANTHER" id="PTHR30472:SF19">
    <property type="entry name" value="PETROBACTIN IMPORT SYSTEM PERMEASE PROTEIN YCLO"/>
    <property type="match status" value="1"/>
</dbReference>
<dbReference type="Pfam" id="PF01032">
    <property type="entry name" value="FecCD"/>
    <property type="match status" value="1"/>
</dbReference>
<dbReference type="OrthoDB" id="9796260at2"/>
<evidence type="ECO:0000256" key="1">
    <source>
        <dbReference type="ARBA" id="ARBA00004651"/>
    </source>
</evidence>
<dbReference type="PANTHER" id="PTHR30472">
    <property type="entry name" value="FERRIC ENTEROBACTIN TRANSPORT SYSTEM PERMEASE PROTEIN"/>
    <property type="match status" value="1"/>
</dbReference>
<evidence type="ECO:0000256" key="8">
    <source>
        <dbReference type="SAM" id="Phobius"/>
    </source>
</evidence>
<keyword evidence="6 8" id="KW-1133">Transmembrane helix</keyword>
<evidence type="ECO:0000256" key="4">
    <source>
        <dbReference type="ARBA" id="ARBA00022475"/>
    </source>
</evidence>
<evidence type="ECO:0000313" key="10">
    <source>
        <dbReference type="Proteomes" id="UP000221860"/>
    </source>
</evidence>
<gene>
    <name evidence="9" type="ORF">CJ301_15520</name>
</gene>
<keyword evidence="7 8" id="KW-0472">Membrane</keyword>
<dbReference type="InterPro" id="IPR037294">
    <property type="entry name" value="ABC_BtuC-like"/>
</dbReference>
<comment type="subcellular location">
    <subcellularLocation>
        <location evidence="1">Cell membrane</location>
        <topology evidence="1">Multi-pass membrane protein</topology>
    </subcellularLocation>
</comment>
<dbReference type="EMBL" id="NQWH01000032">
    <property type="protein sequence ID" value="PHP26595.1"/>
    <property type="molecule type" value="Genomic_DNA"/>
</dbReference>
<reference evidence="9 10" key="1">
    <citation type="submission" date="2017-08" db="EMBL/GenBank/DDBJ databases">
        <title>Draft Genome Sequence of Loktanella cinnabarina Strain XM1, Isolated from Coastal Surface Water.</title>
        <authorList>
            <person name="Ma R."/>
            <person name="Wang J."/>
            <person name="Wang Q."/>
            <person name="Ma Z."/>
            <person name="Li J."/>
            <person name="Chen L."/>
        </authorList>
    </citation>
    <scope>NUCLEOTIDE SEQUENCE [LARGE SCALE GENOMIC DNA]</scope>
    <source>
        <strain evidence="9 10">XM1</strain>
    </source>
</reference>
<dbReference type="PROSITE" id="PS51257">
    <property type="entry name" value="PROKAR_LIPOPROTEIN"/>
    <property type="match status" value="1"/>
</dbReference>
<keyword evidence="4" id="KW-1003">Cell membrane</keyword>
<keyword evidence="10" id="KW-1185">Reference proteome</keyword>
<dbReference type="GO" id="GO:0033214">
    <property type="term" value="P:siderophore-iron import into cell"/>
    <property type="evidence" value="ECO:0007669"/>
    <property type="project" value="TreeGrafter"/>
</dbReference>
<proteinExistence type="inferred from homology"/>
<evidence type="ECO:0000256" key="3">
    <source>
        <dbReference type="ARBA" id="ARBA00022448"/>
    </source>
</evidence>
<organism evidence="9 10">
    <name type="scientific">Limimaricola cinnabarinus</name>
    <dbReference type="NCBI Taxonomy" id="1125964"/>
    <lineage>
        <taxon>Bacteria</taxon>
        <taxon>Pseudomonadati</taxon>
        <taxon>Pseudomonadota</taxon>
        <taxon>Alphaproteobacteria</taxon>
        <taxon>Rhodobacterales</taxon>
        <taxon>Paracoccaceae</taxon>
        <taxon>Limimaricola</taxon>
    </lineage>
</organism>
<evidence type="ECO:0000256" key="6">
    <source>
        <dbReference type="ARBA" id="ARBA00022989"/>
    </source>
</evidence>
<dbReference type="Proteomes" id="UP000221860">
    <property type="component" value="Unassembled WGS sequence"/>
</dbReference>
<evidence type="ECO:0000256" key="5">
    <source>
        <dbReference type="ARBA" id="ARBA00022692"/>
    </source>
</evidence>
<feature type="transmembrane region" description="Helical" evidence="8">
    <location>
        <begin position="102"/>
        <end position="121"/>
    </location>
</feature>
<feature type="transmembrane region" description="Helical" evidence="8">
    <location>
        <begin position="73"/>
        <end position="96"/>
    </location>
</feature>
<feature type="transmembrane region" description="Helical" evidence="8">
    <location>
        <begin position="262"/>
        <end position="282"/>
    </location>
</feature>
<name>A0A2G1MCY4_9RHOB</name>
<evidence type="ECO:0000256" key="7">
    <source>
        <dbReference type="ARBA" id="ARBA00023136"/>
    </source>
</evidence>
<feature type="transmembrane region" description="Helical" evidence="8">
    <location>
        <begin position="288"/>
        <end position="309"/>
    </location>
</feature>
<dbReference type="RefSeq" id="WP_099278282.1">
    <property type="nucleotide sequence ID" value="NZ_KZ304972.1"/>
</dbReference>
<keyword evidence="3" id="KW-0813">Transport</keyword>
<dbReference type="GO" id="GO:0005886">
    <property type="term" value="C:plasma membrane"/>
    <property type="evidence" value="ECO:0007669"/>
    <property type="project" value="UniProtKB-SubCell"/>
</dbReference>
<feature type="transmembrane region" description="Helical" evidence="8">
    <location>
        <begin position="7"/>
        <end position="25"/>
    </location>
</feature>
<comment type="caution">
    <text evidence="9">The sequence shown here is derived from an EMBL/GenBank/DDBJ whole genome shotgun (WGS) entry which is preliminary data.</text>
</comment>
<keyword evidence="5 8" id="KW-0812">Transmembrane</keyword>